<proteinExistence type="predicted"/>
<dbReference type="GO" id="GO:0008757">
    <property type="term" value="F:S-adenosylmethionine-dependent methyltransferase activity"/>
    <property type="evidence" value="ECO:0007669"/>
    <property type="project" value="UniProtKB-ARBA"/>
</dbReference>
<evidence type="ECO:0000256" key="5">
    <source>
        <dbReference type="ARBA" id="ARBA00022723"/>
    </source>
</evidence>
<feature type="domain" description="C2H2-type" evidence="14">
    <location>
        <begin position="294"/>
        <end position="322"/>
    </location>
</feature>
<dbReference type="PROSITE" id="PS00028">
    <property type="entry name" value="ZINC_FINGER_C2H2_1"/>
    <property type="match status" value="5"/>
</dbReference>
<dbReference type="Gene3D" id="2.170.270.10">
    <property type="entry name" value="SET domain"/>
    <property type="match status" value="1"/>
</dbReference>
<keyword evidence="10" id="KW-0238">DNA-binding</keyword>
<feature type="domain" description="C2H2-type" evidence="14">
    <location>
        <begin position="210"/>
        <end position="237"/>
    </location>
</feature>
<dbReference type="InterPro" id="IPR050331">
    <property type="entry name" value="Zinc_finger"/>
</dbReference>
<evidence type="ECO:0000259" key="14">
    <source>
        <dbReference type="PROSITE" id="PS50157"/>
    </source>
</evidence>
<dbReference type="FunFam" id="3.30.160.60:FF:002343">
    <property type="entry name" value="Zinc finger protein 33A"/>
    <property type="match status" value="1"/>
</dbReference>
<dbReference type="GO" id="GO:0042054">
    <property type="term" value="F:histone methyltransferase activity"/>
    <property type="evidence" value="ECO:0007669"/>
    <property type="project" value="InterPro"/>
</dbReference>
<gene>
    <name evidence="16" type="ORF">LARSCL_LOCUS18956</name>
</gene>
<dbReference type="PANTHER" id="PTHR16515:SF66">
    <property type="entry name" value="C2H2-TYPE DOMAIN-CONTAINING PROTEIN"/>
    <property type="match status" value="1"/>
</dbReference>
<dbReference type="Pfam" id="PF21549">
    <property type="entry name" value="PRDM2_PR"/>
    <property type="match status" value="1"/>
</dbReference>
<accession>A0AAV2BG43</accession>
<evidence type="ECO:0000256" key="3">
    <source>
        <dbReference type="ARBA" id="ARBA00022679"/>
    </source>
</evidence>
<dbReference type="SUPFAM" id="SSF82199">
    <property type="entry name" value="SET domain"/>
    <property type="match status" value="1"/>
</dbReference>
<feature type="non-terminal residue" evidence="16">
    <location>
        <position position="1"/>
    </location>
</feature>
<dbReference type="SUPFAM" id="SSF57667">
    <property type="entry name" value="beta-beta-alpha zinc fingers"/>
    <property type="match status" value="3"/>
</dbReference>
<dbReference type="AlphaFoldDB" id="A0AAV2BG43"/>
<evidence type="ECO:0000256" key="13">
    <source>
        <dbReference type="PROSITE-ProRule" id="PRU00042"/>
    </source>
</evidence>
<keyword evidence="6" id="KW-0677">Repeat</keyword>
<dbReference type="SMART" id="SM00317">
    <property type="entry name" value="SET"/>
    <property type="match status" value="1"/>
</dbReference>
<feature type="domain" description="C2H2-type" evidence="14">
    <location>
        <begin position="238"/>
        <end position="265"/>
    </location>
</feature>
<evidence type="ECO:0000256" key="9">
    <source>
        <dbReference type="ARBA" id="ARBA00023015"/>
    </source>
</evidence>
<organism evidence="16 17">
    <name type="scientific">Larinioides sclopetarius</name>
    <dbReference type="NCBI Taxonomy" id="280406"/>
    <lineage>
        <taxon>Eukaryota</taxon>
        <taxon>Metazoa</taxon>
        <taxon>Ecdysozoa</taxon>
        <taxon>Arthropoda</taxon>
        <taxon>Chelicerata</taxon>
        <taxon>Arachnida</taxon>
        <taxon>Araneae</taxon>
        <taxon>Araneomorphae</taxon>
        <taxon>Entelegynae</taxon>
        <taxon>Araneoidea</taxon>
        <taxon>Araneidae</taxon>
        <taxon>Larinioides</taxon>
    </lineage>
</organism>
<sequence>EPGRAKRTLPHFFSIGISSIPRAGVGVWTEIPLVAGMVFGPYEGSVVKRNDYTEKSGYAWQVRKESKTLHYVEAADEGRSNWMRYVNCANVEEWQSIVAFQYLGKIYYKTYKPVLPFTELLVWYGNSYASEMGIELKERKCLPPPKEIAGFSCDVCSSLFSSAESLLRHRKKHPRTEQKGRHRCPECPYSTDNNWHLQGHLLTHSGEKPHACPHCPKRFALESNLRRHLLLHTGRKEHACATCGKRFALKGVLTEHERVHSGERPYRCPECGKDFTQGGDLKKHLRLHTRQRPYPCPHCEHRSTYASNLTRHIASIHTRVFPHTCSICGKGFNSPCELKKHCERQHAETGH</sequence>
<dbReference type="GO" id="GO:0003677">
    <property type="term" value="F:DNA binding"/>
    <property type="evidence" value="ECO:0007669"/>
    <property type="project" value="UniProtKB-KW"/>
</dbReference>
<feature type="domain" description="C2H2-type" evidence="14">
    <location>
        <begin position="323"/>
        <end position="351"/>
    </location>
</feature>
<feature type="domain" description="C2H2-type" evidence="14">
    <location>
        <begin position="182"/>
        <end position="209"/>
    </location>
</feature>
<evidence type="ECO:0000256" key="2">
    <source>
        <dbReference type="ARBA" id="ARBA00022603"/>
    </source>
</evidence>
<dbReference type="FunFam" id="3.30.160.60:FF:000624">
    <property type="entry name" value="zinc finger protein 697"/>
    <property type="match status" value="1"/>
</dbReference>
<dbReference type="InterPro" id="IPR036236">
    <property type="entry name" value="Znf_C2H2_sf"/>
</dbReference>
<dbReference type="Gene3D" id="3.30.160.60">
    <property type="entry name" value="Classic Zinc Finger"/>
    <property type="match status" value="5"/>
</dbReference>
<dbReference type="Pfam" id="PF13912">
    <property type="entry name" value="zf-C2H2_6"/>
    <property type="match status" value="1"/>
</dbReference>
<dbReference type="GO" id="GO:0006355">
    <property type="term" value="P:regulation of DNA-templated transcription"/>
    <property type="evidence" value="ECO:0007669"/>
    <property type="project" value="UniProtKB-ARBA"/>
</dbReference>
<comment type="subcellular location">
    <subcellularLocation>
        <location evidence="1">Nucleus</location>
    </subcellularLocation>
</comment>
<dbReference type="PROSITE" id="PS50157">
    <property type="entry name" value="ZINC_FINGER_C2H2_2"/>
    <property type="match status" value="7"/>
</dbReference>
<evidence type="ECO:0000313" key="16">
    <source>
        <dbReference type="EMBL" id="CAL1294860.1"/>
    </source>
</evidence>
<evidence type="ECO:0000256" key="10">
    <source>
        <dbReference type="ARBA" id="ARBA00023125"/>
    </source>
</evidence>
<dbReference type="InterPro" id="IPR001214">
    <property type="entry name" value="SET_dom"/>
</dbReference>
<keyword evidence="8" id="KW-0862">Zinc</keyword>
<comment type="caution">
    <text evidence="16">The sequence shown here is derived from an EMBL/GenBank/DDBJ whole genome shotgun (WGS) entry which is preliminary data.</text>
</comment>
<dbReference type="PANTHER" id="PTHR16515">
    <property type="entry name" value="PR DOMAIN ZINC FINGER PROTEIN"/>
    <property type="match status" value="1"/>
</dbReference>
<keyword evidence="2" id="KW-0489">Methyltransferase</keyword>
<evidence type="ECO:0008006" key="18">
    <source>
        <dbReference type="Google" id="ProtNLM"/>
    </source>
</evidence>
<keyword evidence="12" id="KW-0539">Nucleus</keyword>
<dbReference type="Proteomes" id="UP001497382">
    <property type="component" value="Unassembled WGS sequence"/>
</dbReference>
<protein>
    <recommendedName>
        <fullName evidence="18">Histone-lysine N-methyltransferase PRDM9</fullName>
    </recommendedName>
</protein>
<feature type="domain" description="C2H2-type" evidence="14">
    <location>
        <begin position="151"/>
        <end position="178"/>
    </location>
</feature>
<keyword evidence="9" id="KW-0805">Transcription regulation</keyword>
<evidence type="ECO:0000256" key="12">
    <source>
        <dbReference type="ARBA" id="ARBA00023242"/>
    </source>
</evidence>
<keyword evidence="7 13" id="KW-0863">Zinc-finger</keyword>
<evidence type="ECO:0000256" key="7">
    <source>
        <dbReference type="ARBA" id="ARBA00022771"/>
    </source>
</evidence>
<keyword evidence="11" id="KW-0804">Transcription</keyword>
<evidence type="ECO:0000256" key="11">
    <source>
        <dbReference type="ARBA" id="ARBA00023163"/>
    </source>
</evidence>
<keyword evidence="3" id="KW-0808">Transferase</keyword>
<dbReference type="InterPro" id="IPR046341">
    <property type="entry name" value="SET_dom_sf"/>
</dbReference>
<evidence type="ECO:0000256" key="6">
    <source>
        <dbReference type="ARBA" id="ARBA00022737"/>
    </source>
</evidence>
<evidence type="ECO:0000256" key="8">
    <source>
        <dbReference type="ARBA" id="ARBA00022833"/>
    </source>
</evidence>
<dbReference type="GO" id="GO:0005634">
    <property type="term" value="C:nucleus"/>
    <property type="evidence" value="ECO:0007669"/>
    <property type="project" value="UniProtKB-SubCell"/>
</dbReference>
<dbReference type="GO" id="GO:0008170">
    <property type="term" value="F:N-methyltransferase activity"/>
    <property type="evidence" value="ECO:0007669"/>
    <property type="project" value="UniProtKB-ARBA"/>
</dbReference>
<feature type="domain" description="C2H2-type" evidence="14">
    <location>
        <begin position="266"/>
        <end position="293"/>
    </location>
</feature>
<dbReference type="CDD" id="cd19193">
    <property type="entry name" value="PR-SET_PRDM7_9"/>
    <property type="match status" value="1"/>
</dbReference>
<keyword evidence="4" id="KW-0949">S-adenosyl-L-methionine</keyword>
<keyword evidence="5" id="KW-0479">Metal-binding</keyword>
<dbReference type="InterPro" id="IPR013087">
    <property type="entry name" value="Znf_C2H2_type"/>
</dbReference>
<name>A0AAV2BG43_9ARAC</name>
<evidence type="ECO:0000256" key="4">
    <source>
        <dbReference type="ARBA" id="ARBA00022691"/>
    </source>
</evidence>
<dbReference type="PROSITE" id="PS50280">
    <property type="entry name" value="SET"/>
    <property type="match status" value="1"/>
</dbReference>
<dbReference type="GO" id="GO:0008270">
    <property type="term" value="F:zinc ion binding"/>
    <property type="evidence" value="ECO:0007669"/>
    <property type="project" value="UniProtKB-KW"/>
</dbReference>
<dbReference type="GO" id="GO:0032259">
    <property type="term" value="P:methylation"/>
    <property type="evidence" value="ECO:0007669"/>
    <property type="project" value="UniProtKB-KW"/>
</dbReference>
<dbReference type="FunFam" id="3.30.160.60:FF:000450">
    <property type="entry name" value="PR domain zinc finger protein 14"/>
    <property type="match status" value="1"/>
</dbReference>
<dbReference type="Pfam" id="PF00096">
    <property type="entry name" value="zf-C2H2"/>
    <property type="match status" value="4"/>
</dbReference>
<reference evidence="16 17" key="1">
    <citation type="submission" date="2024-04" db="EMBL/GenBank/DDBJ databases">
        <authorList>
            <person name="Rising A."/>
            <person name="Reimegard J."/>
            <person name="Sonavane S."/>
            <person name="Akerstrom W."/>
            <person name="Nylinder S."/>
            <person name="Hedman E."/>
            <person name="Kallberg Y."/>
        </authorList>
    </citation>
    <scope>NUCLEOTIDE SEQUENCE [LARGE SCALE GENOMIC DNA]</scope>
</reference>
<evidence type="ECO:0000259" key="15">
    <source>
        <dbReference type="PROSITE" id="PS50280"/>
    </source>
</evidence>
<evidence type="ECO:0000313" key="17">
    <source>
        <dbReference type="Proteomes" id="UP001497382"/>
    </source>
</evidence>
<keyword evidence="17" id="KW-1185">Reference proteome</keyword>
<evidence type="ECO:0000256" key="1">
    <source>
        <dbReference type="ARBA" id="ARBA00004123"/>
    </source>
</evidence>
<dbReference type="EMBL" id="CAXIEN010000355">
    <property type="protein sequence ID" value="CAL1294860.1"/>
    <property type="molecule type" value="Genomic_DNA"/>
</dbReference>
<dbReference type="SMART" id="SM00355">
    <property type="entry name" value="ZnF_C2H2"/>
    <property type="match status" value="7"/>
</dbReference>
<feature type="domain" description="SET" evidence="15">
    <location>
        <begin position="13"/>
        <end position="125"/>
    </location>
</feature>
<dbReference type="InterPro" id="IPR044417">
    <property type="entry name" value="PRDM7_9_PR-SET"/>
</dbReference>